<gene>
    <name evidence="2" type="ORF">C1SCF055_LOCUS44960</name>
</gene>
<dbReference type="AlphaFoldDB" id="A0A9P1GTI4"/>
<dbReference type="EMBL" id="CAMXCT030006818">
    <property type="protein sequence ID" value="CAL4807860.1"/>
    <property type="molecule type" value="Genomic_DNA"/>
</dbReference>
<reference evidence="2" key="1">
    <citation type="submission" date="2022-10" db="EMBL/GenBank/DDBJ databases">
        <authorList>
            <person name="Chen Y."/>
            <person name="Dougan E. K."/>
            <person name="Chan C."/>
            <person name="Rhodes N."/>
            <person name="Thang M."/>
        </authorList>
    </citation>
    <scope>NUCLEOTIDE SEQUENCE</scope>
</reference>
<feature type="compositionally biased region" description="Low complexity" evidence="1">
    <location>
        <begin position="572"/>
        <end position="589"/>
    </location>
</feature>
<evidence type="ECO:0000256" key="1">
    <source>
        <dbReference type="SAM" id="MobiDB-lite"/>
    </source>
</evidence>
<evidence type="ECO:0000313" key="2">
    <source>
        <dbReference type="EMBL" id="CAI4020548.1"/>
    </source>
</evidence>
<evidence type="ECO:0000313" key="4">
    <source>
        <dbReference type="Proteomes" id="UP001152797"/>
    </source>
</evidence>
<feature type="compositionally biased region" description="Low complexity" evidence="1">
    <location>
        <begin position="281"/>
        <end position="291"/>
    </location>
</feature>
<comment type="caution">
    <text evidence="2">The sequence shown here is derived from an EMBL/GenBank/DDBJ whole genome shotgun (WGS) entry which is preliminary data.</text>
</comment>
<name>A0A9P1GTI4_9DINO</name>
<dbReference type="EMBL" id="CAMXCT020006818">
    <property type="protein sequence ID" value="CAL1173923.1"/>
    <property type="molecule type" value="Genomic_DNA"/>
</dbReference>
<organism evidence="2">
    <name type="scientific">Cladocopium goreaui</name>
    <dbReference type="NCBI Taxonomy" id="2562237"/>
    <lineage>
        <taxon>Eukaryota</taxon>
        <taxon>Sar</taxon>
        <taxon>Alveolata</taxon>
        <taxon>Dinophyceae</taxon>
        <taxon>Suessiales</taxon>
        <taxon>Symbiodiniaceae</taxon>
        <taxon>Cladocopium</taxon>
    </lineage>
</organism>
<evidence type="ECO:0000313" key="3">
    <source>
        <dbReference type="EMBL" id="CAL4807860.1"/>
    </source>
</evidence>
<keyword evidence="4" id="KW-1185">Reference proteome</keyword>
<sequence length="737" mass="82791">MPKWLTAEYNDLLNKPVFTTMLIMRSKHQQVQAVPTPTAEAFEKDARAVLLVTRPKSARENHLEVHLDDVLFADDTTVFTTLGHFREDEEHLRQVMATWGEDLHADKTERLPLGISPAEAARISNTPEQSFQRQAKFLGAWITTDASQRIDTEKRLQRAKHIWYKLWPQLRRINIPATTKGRLFRSTVLASLCYSAEGRGFTQGEIRRMQAEQKAAAKAQSAAATADFRRNDQGLILCPHCNEPFAANRIWQHTHSCAVLPPERRILAKAERERRQRRLQAQRAPLAEQLNPRPPDPQPQANPRLNRAMRAGGLDGASAPLARVPAAPAQRRRLENGARVGMLEAGWRACVPAPLTESAQLSRELGAEMYVLPWKALARKPGLLRRFGDGAQPAALQALFVKELAIGQEIHQDHHTELVSVTCPHGGTERITQHLSFEEFMHKQPERENLTHKHLQQEPNTLKDWRKTRITKCQQQFSLLLATTLRPTAAVVFADAENPNDAQGLCYRHQNFMDPSLHVIHHHHHPSYFGSNTPRLHHHLTAMAALQQAMAVINQERAAKAQRTGKGKSKGPPHTAPAQPSQAAAAATPPDNTLVQNLARLTLQQQPMLRTAFDANSITFLLQPEETKTQLNDLVTTWLADLQGHKDTPGYQPFNCPKPVLILQFMCMQQAKPATADAASQPWAILSKCLATAPEELAPQLTDFRAKYRAPKENRKWVWQMTIASTAELFGQKSAQC</sequence>
<feature type="region of interest" description="Disordered" evidence="1">
    <location>
        <begin position="272"/>
        <end position="305"/>
    </location>
</feature>
<reference evidence="3 4" key="2">
    <citation type="submission" date="2024-05" db="EMBL/GenBank/DDBJ databases">
        <authorList>
            <person name="Chen Y."/>
            <person name="Shah S."/>
            <person name="Dougan E. K."/>
            <person name="Thang M."/>
            <person name="Chan C."/>
        </authorList>
    </citation>
    <scope>NUCLEOTIDE SEQUENCE [LARGE SCALE GENOMIC DNA]</scope>
</reference>
<protein>
    <submittedName>
        <fullName evidence="3">Caroteno-chlorophyll a-c-binding protein</fullName>
    </submittedName>
</protein>
<feature type="region of interest" description="Disordered" evidence="1">
    <location>
        <begin position="555"/>
        <end position="589"/>
    </location>
</feature>
<dbReference type="EMBL" id="CAMXCT010006818">
    <property type="protein sequence ID" value="CAI4020548.1"/>
    <property type="molecule type" value="Genomic_DNA"/>
</dbReference>
<accession>A0A9P1GTI4</accession>
<proteinExistence type="predicted"/>
<dbReference type="Proteomes" id="UP001152797">
    <property type="component" value="Unassembled WGS sequence"/>
</dbReference>